<sequence length="175" mass="20639">MSISEKNYSQIENIDKLLFQKLDIELSDIKTEKESQDYFAHTFKLNQQNIRFRKAKITPKKTGQFVAIWKRNKEGITEPFDIKDDFDFYMITTEKEDNFGIFIFSKAILLKKGILSNQDKNGKRGIRVYPIWDETISKQAQKTQKWQLNHFLNLSDNIEADLQKAEKLLLLGKQN</sequence>
<name>I4AQM3_BERLS</name>
<dbReference type="KEGG" id="fli:Fleli_3956"/>
<protein>
    <recommendedName>
        <fullName evidence="3">MepB protein</fullName>
    </recommendedName>
</protein>
<accession>I4AQM3</accession>
<reference evidence="2" key="1">
    <citation type="submission" date="2012-06" db="EMBL/GenBank/DDBJ databases">
        <title>The complete genome of Flexibacter litoralis DSM 6794.</title>
        <authorList>
            <person name="Lucas S."/>
            <person name="Copeland A."/>
            <person name="Lapidus A."/>
            <person name="Glavina del Rio T."/>
            <person name="Dalin E."/>
            <person name="Tice H."/>
            <person name="Bruce D."/>
            <person name="Goodwin L."/>
            <person name="Pitluck S."/>
            <person name="Peters L."/>
            <person name="Ovchinnikova G."/>
            <person name="Lu M."/>
            <person name="Kyrpides N."/>
            <person name="Mavromatis K."/>
            <person name="Ivanova N."/>
            <person name="Brettin T."/>
            <person name="Detter J.C."/>
            <person name="Han C."/>
            <person name="Larimer F."/>
            <person name="Land M."/>
            <person name="Hauser L."/>
            <person name="Markowitz V."/>
            <person name="Cheng J.-F."/>
            <person name="Hugenholtz P."/>
            <person name="Woyke T."/>
            <person name="Wu D."/>
            <person name="Spring S."/>
            <person name="Lang E."/>
            <person name="Kopitz M."/>
            <person name="Brambilla E."/>
            <person name="Klenk H.-P."/>
            <person name="Eisen J.A."/>
        </authorList>
    </citation>
    <scope>NUCLEOTIDE SEQUENCE [LARGE SCALE GENOMIC DNA]</scope>
    <source>
        <strain evidence="2">ATCC 23117 / DSM 6794 / NBRC 15988 / NCIMB 1366 / Sio-4</strain>
    </source>
</reference>
<evidence type="ECO:0000313" key="1">
    <source>
        <dbReference type="EMBL" id="AFM06258.1"/>
    </source>
</evidence>
<dbReference type="PATRIC" id="fig|880071.3.peg.3956"/>
<dbReference type="Gene3D" id="3.40.1350.140">
    <property type="entry name" value="MepB-like"/>
    <property type="match status" value="1"/>
</dbReference>
<dbReference type="STRING" id="880071.Fleli_3956"/>
<dbReference type="RefSeq" id="WP_014799681.1">
    <property type="nucleotide sequence ID" value="NC_018018.1"/>
</dbReference>
<proteinExistence type="predicted"/>
<dbReference type="AlphaFoldDB" id="I4AQM3"/>
<evidence type="ECO:0008006" key="3">
    <source>
        <dbReference type="Google" id="ProtNLM"/>
    </source>
</evidence>
<dbReference type="Pfam" id="PF08877">
    <property type="entry name" value="MepB-like"/>
    <property type="match status" value="1"/>
</dbReference>
<evidence type="ECO:0000313" key="2">
    <source>
        <dbReference type="Proteomes" id="UP000006054"/>
    </source>
</evidence>
<dbReference type="eggNOG" id="COG4815">
    <property type="taxonomic scope" value="Bacteria"/>
</dbReference>
<dbReference type="Proteomes" id="UP000006054">
    <property type="component" value="Chromosome"/>
</dbReference>
<dbReference type="PIRSF" id="PIRSF032285">
    <property type="entry name" value="UCP032285"/>
    <property type="match status" value="1"/>
</dbReference>
<gene>
    <name evidence="1" type="ordered locus">Fleli_3956</name>
</gene>
<keyword evidence="2" id="KW-1185">Reference proteome</keyword>
<organism evidence="1 2">
    <name type="scientific">Bernardetia litoralis (strain ATCC 23117 / DSM 6794 / NBRC 15988 / NCIMB 1366 / Fx l1 / Sio-4)</name>
    <name type="common">Flexibacter litoralis</name>
    <dbReference type="NCBI Taxonomy" id="880071"/>
    <lineage>
        <taxon>Bacteria</taxon>
        <taxon>Pseudomonadati</taxon>
        <taxon>Bacteroidota</taxon>
        <taxon>Cytophagia</taxon>
        <taxon>Cytophagales</taxon>
        <taxon>Bernardetiaceae</taxon>
        <taxon>Bernardetia</taxon>
    </lineage>
</organism>
<dbReference type="EMBL" id="CP003345">
    <property type="protein sequence ID" value="AFM06258.1"/>
    <property type="molecule type" value="Genomic_DNA"/>
</dbReference>
<dbReference type="HOGENOM" id="CLU_111604_0_0_10"/>
<dbReference type="InterPro" id="IPR038231">
    <property type="entry name" value="MepB-like_sf"/>
</dbReference>
<dbReference type="InterPro" id="IPR011235">
    <property type="entry name" value="MepB-like"/>
</dbReference>